<organism evidence="2 3">
    <name type="scientific">Candidatus Pullichristensenella stercorigallinarum</name>
    <dbReference type="NCBI Taxonomy" id="2840909"/>
    <lineage>
        <taxon>Bacteria</taxon>
        <taxon>Bacillati</taxon>
        <taxon>Bacillota</taxon>
        <taxon>Clostridia</taxon>
        <taxon>Candidatus Pullichristensenella</taxon>
    </lineage>
</organism>
<keyword evidence="1" id="KW-1133">Transmembrane helix</keyword>
<keyword evidence="1" id="KW-0472">Membrane</keyword>
<comment type="caution">
    <text evidence="2">The sequence shown here is derived from an EMBL/GenBank/DDBJ whole genome shotgun (WGS) entry which is preliminary data.</text>
</comment>
<keyword evidence="1" id="KW-0812">Transmembrane</keyword>
<evidence type="ECO:0000313" key="3">
    <source>
        <dbReference type="Proteomes" id="UP000824260"/>
    </source>
</evidence>
<evidence type="ECO:0000313" key="2">
    <source>
        <dbReference type="EMBL" id="HIQ82660.1"/>
    </source>
</evidence>
<sequence length="98" mass="10585">MDDIVEVVVDLALEIVGEGLFAVTEYTKGGKKRTRSRQRLLRALRVCLWLLLACAFALGCVLGATLVKVLCGAGLLMLVAAAVLAPSWRARRKKDGES</sequence>
<protein>
    <submittedName>
        <fullName evidence="2">Uncharacterized protein</fullName>
    </submittedName>
</protein>
<feature type="transmembrane region" description="Helical" evidence="1">
    <location>
        <begin position="65"/>
        <end position="85"/>
    </location>
</feature>
<evidence type="ECO:0000256" key="1">
    <source>
        <dbReference type="SAM" id="Phobius"/>
    </source>
</evidence>
<reference evidence="2" key="2">
    <citation type="journal article" date="2021" name="PeerJ">
        <title>Extensive microbial diversity within the chicken gut microbiome revealed by metagenomics and culture.</title>
        <authorList>
            <person name="Gilroy R."/>
            <person name="Ravi A."/>
            <person name="Getino M."/>
            <person name="Pursley I."/>
            <person name="Horton D.L."/>
            <person name="Alikhan N.F."/>
            <person name="Baker D."/>
            <person name="Gharbi K."/>
            <person name="Hall N."/>
            <person name="Watson M."/>
            <person name="Adriaenssens E.M."/>
            <person name="Foster-Nyarko E."/>
            <person name="Jarju S."/>
            <person name="Secka A."/>
            <person name="Antonio M."/>
            <person name="Oren A."/>
            <person name="Chaudhuri R.R."/>
            <person name="La Ragione R."/>
            <person name="Hildebrand F."/>
            <person name="Pallen M.J."/>
        </authorList>
    </citation>
    <scope>NUCLEOTIDE SEQUENCE</scope>
    <source>
        <strain evidence="2">ChiSjej6B24-2974</strain>
    </source>
</reference>
<proteinExistence type="predicted"/>
<gene>
    <name evidence="2" type="ORF">IAA52_06105</name>
</gene>
<accession>A0A9D0ZLK7</accession>
<dbReference type="AlphaFoldDB" id="A0A9D0ZLK7"/>
<feature type="transmembrane region" description="Helical" evidence="1">
    <location>
        <begin position="40"/>
        <end position="59"/>
    </location>
</feature>
<dbReference type="EMBL" id="DVFZ01000058">
    <property type="protein sequence ID" value="HIQ82660.1"/>
    <property type="molecule type" value="Genomic_DNA"/>
</dbReference>
<reference evidence="2" key="1">
    <citation type="submission" date="2020-10" db="EMBL/GenBank/DDBJ databases">
        <authorList>
            <person name="Gilroy R."/>
        </authorList>
    </citation>
    <scope>NUCLEOTIDE SEQUENCE</scope>
    <source>
        <strain evidence="2">ChiSjej6B24-2974</strain>
    </source>
</reference>
<dbReference type="Proteomes" id="UP000824260">
    <property type="component" value="Unassembled WGS sequence"/>
</dbReference>
<name>A0A9D0ZLK7_9FIRM</name>